<evidence type="ECO:0000256" key="4">
    <source>
        <dbReference type="ARBA" id="ARBA00022801"/>
    </source>
</evidence>
<protein>
    <recommendedName>
        <fullName evidence="12">DNA 3'-5' helicase</fullName>
        <ecNumber evidence="12">5.6.2.4</ecNumber>
    </recommendedName>
</protein>
<keyword evidence="9" id="KW-0234">DNA repair</keyword>
<keyword evidence="8" id="KW-0238">DNA-binding</keyword>
<dbReference type="GO" id="GO:0043138">
    <property type="term" value="F:3'-5' DNA helicase activity"/>
    <property type="evidence" value="ECO:0007669"/>
    <property type="project" value="UniProtKB-EC"/>
</dbReference>
<dbReference type="Proteomes" id="UP000251889">
    <property type="component" value="Unassembled WGS sequence"/>
</dbReference>
<evidence type="ECO:0000256" key="1">
    <source>
        <dbReference type="ARBA" id="ARBA00022722"/>
    </source>
</evidence>
<dbReference type="InterPro" id="IPR014017">
    <property type="entry name" value="DNA_helicase_UvrD-like_C"/>
</dbReference>
<dbReference type="PANTHER" id="PTHR11070:SF67">
    <property type="entry name" value="DNA 3'-5' HELICASE"/>
    <property type="match status" value="1"/>
</dbReference>
<dbReference type="Gene3D" id="3.40.50.300">
    <property type="entry name" value="P-loop containing nucleotide triphosphate hydrolases"/>
    <property type="match status" value="3"/>
</dbReference>
<dbReference type="PANTHER" id="PTHR11070">
    <property type="entry name" value="UVRD / RECB / PCRA DNA HELICASE FAMILY MEMBER"/>
    <property type="match status" value="1"/>
</dbReference>
<evidence type="ECO:0000313" key="18">
    <source>
        <dbReference type="Proteomes" id="UP000251889"/>
    </source>
</evidence>
<dbReference type="GO" id="GO:0003677">
    <property type="term" value="F:DNA binding"/>
    <property type="evidence" value="ECO:0007669"/>
    <property type="project" value="UniProtKB-KW"/>
</dbReference>
<feature type="domain" description="UvrD-like helicase C-terminal" evidence="16">
    <location>
        <begin position="502"/>
        <end position="762"/>
    </location>
</feature>
<gene>
    <name evidence="17" type="ORF">DQQ10_14180</name>
</gene>
<evidence type="ECO:0000256" key="10">
    <source>
        <dbReference type="ARBA" id="ARBA00023235"/>
    </source>
</evidence>
<proteinExistence type="predicted"/>
<dbReference type="PROSITE" id="PS51198">
    <property type="entry name" value="UVRD_HELICASE_ATP_BIND"/>
    <property type="match status" value="1"/>
</dbReference>
<evidence type="ECO:0000256" key="6">
    <source>
        <dbReference type="ARBA" id="ARBA00022839"/>
    </source>
</evidence>
<evidence type="ECO:0000256" key="8">
    <source>
        <dbReference type="ARBA" id="ARBA00023125"/>
    </source>
</evidence>
<dbReference type="EC" id="5.6.2.4" evidence="12"/>
<dbReference type="InterPro" id="IPR027417">
    <property type="entry name" value="P-loop_NTPase"/>
</dbReference>
<dbReference type="InterPro" id="IPR011604">
    <property type="entry name" value="PDDEXK-like_dom_sf"/>
</dbReference>
<evidence type="ECO:0000256" key="11">
    <source>
        <dbReference type="ARBA" id="ARBA00034617"/>
    </source>
</evidence>
<feature type="domain" description="UvrD-like helicase ATP-binding" evidence="15">
    <location>
        <begin position="5"/>
        <end position="486"/>
    </location>
</feature>
<comment type="caution">
    <text evidence="17">The sequence shown here is derived from an EMBL/GenBank/DDBJ whole genome shotgun (WGS) entry which is preliminary data.</text>
</comment>
<dbReference type="GO" id="GO:0005829">
    <property type="term" value="C:cytosol"/>
    <property type="evidence" value="ECO:0007669"/>
    <property type="project" value="TreeGrafter"/>
</dbReference>
<evidence type="ECO:0000256" key="7">
    <source>
        <dbReference type="ARBA" id="ARBA00022840"/>
    </source>
</evidence>
<dbReference type="Gene3D" id="1.10.3170.10">
    <property type="entry name" value="Recbcd, chain B, domain 2"/>
    <property type="match status" value="1"/>
</dbReference>
<evidence type="ECO:0000259" key="15">
    <source>
        <dbReference type="PROSITE" id="PS51198"/>
    </source>
</evidence>
<dbReference type="GO" id="GO:0005524">
    <property type="term" value="F:ATP binding"/>
    <property type="evidence" value="ECO:0007669"/>
    <property type="project" value="UniProtKB-UniRule"/>
</dbReference>
<keyword evidence="1" id="KW-0540">Nuclease</keyword>
<dbReference type="PROSITE" id="PS51217">
    <property type="entry name" value="UVRD_HELICASE_CTER"/>
    <property type="match status" value="1"/>
</dbReference>
<dbReference type="GO" id="GO:0004527">
    <property type="term" value="F:exonuclease activity"/>
    <property type="evidence" value="ECO:0007669"/>
    <property type="project" value="UniProtKB-KW"/>
</dbReference>
<name>A0A364Y1L1_9BACT</name>
<evidence type="ECO:0000313" key="17">
    <source>
        <dbReference type="EMBL" id="RAW00723.1"/>
    </source>
</evidence>
<keyword evidence="4 14" id="KW-0378">Hydrolase</keyword>
<keyword evidence="2 14" id="KW-0547">Nucleotide-binding</keyword>
<dbReference type="InterPro" id="IPR014016">
    <property type="entry name" value="UvrD-like_ATP-bd"/>
</dbReference>
<keyword evidence="6" id="KW-0269">Exonuclease</keyword>
<dbReference type="SUPFAM" id="SSF52540">
    <property type="entry name" value="P-loop containing nucleoside triphosphate hydrolases"/>
    <property type="match status" value="1"/>
</dbReference>
<sequence length="1102" mass="126866">MRSCFRFSQLIILPKTLSKPFIIYRSSAGSGKTRTLAKEYLLLALRFKSQEFKHVLAVTFTNKATQEMKDRILGYLNKFANGVPDDLAEELKRELNLDDFSFQQQSLDVLQAILHGYSQFSISTIDAFFQKVIRSFTREAGLAGDYRLEISQDEVLVEVIDDLIDELGSNQQLTEWVVRFALDNLENERAWDIRRSLGDFAKEIFKEGYKSIEDEVETKITEPNFFNKLLPELLKTRNQYVGFIREKAGEVVRLFDKHGFEPKDFKYAAGGVSNVFRKLYENNTLNSAFIDLLDGARISNEYQKSANWGSDKSPHRNTINNLAAERLIAVLNEVVDYAKTNLVKAVSTEIALNEFYSFGLIADLSRKLREYKNENNLMLLADAPKFLNGVIQDSDTPFIYEKVGSFYRNYLIDEFQDTSGLQWKNFFPLLANSLDQGYRSLLVGDVKQAIYRWRGGDLRLLQEEVEAQIGKDRIDPKLLDKNYRSSAAVIYFNNALFKTAAAIVSRETSNSISDRVYQDVAQQVARPYEGFVQVQFVDSNKDDDWRATALESIPALLEKLQDTGVRLKDIALLVRRREEGQDIVKYLIDFKNSDKAKPNYQYDVVSNESLRVDGAATVRLITAVMRFLLNPEDDIARAEVAYEYHRIHKIERVFTEMFSVTNQTVFDSLLPPSFGKQKAYLKKLPLFELTEALIRIFELEHQSGEFAYMQAFQDAVLKFSTRERNDLGAFLEYWEAKRHEVVIKVPDDIDGAQILTIHKSKGLQFKYVIIPFCSWKLDHENMREPKLWVKSNEPPFNQAGYIPVKYSSRLKNSYFKEFYDEEFTRSYLDNLNLLYVALTRAEVGLLVMAPLKETWKKGTAKAVTEIPHLLYNSIIDSENLAKDYDIQSQLYRVGTQVAYADSKTEASAAMIHLSDYHSSAWSDKLVIRQSAKEFFQGTSTQRDRINYGIHLHAILSRMHYAEDMQQKFDDLVAEGMIAESDKANLKDQLDELLKNPEIASWFSKEWEVRTEVPIILPAGVESRIDRLMIRNKRAVVVDFKTGEPQKTDQRQVLDYIDTLKKMNFTEVEGFLLYVKSGELVSVVQKKVKAVKKKDDQQLGLGL</sequence>
<evidence type="ECO:0000256" key="5">
    <source>
        <dbReference type="ARBA" id="ARBA00022806"/>
    </source>
</evidence>
<evidence type="ECO:0000256" key="13">
    <source>
        <dbReference type="ARBA" id="ARBA00048988"/>
    </source>
</evidence>
<keyword evidence="18" id="KW-1185">Reference proteome</keyword>
<keyword evidence="3" id="KW-0227">DNA damage</keyword>
<evidence type="ECO:0000256" key="2">
    <source>
        <dbReference type="ARBA" id="ARBA00022741"/>
    </source>
</evidence>
<dbReference type="Pfam" id="PF00580">
    <property type="entry name" value="UvrD-helicase"/>
    <property type="match status" value="1"/>
</dbReference>
<evidence type="ECO:0000256" key="12">
    <source>
        <dbReference type="ARBA" id="ARBA00034808"/>
    </source>
</evidence>
<evidence type="ECO:0000259" key="16">
    <source>
        <dbReference type="PROSITE" id="PS51217"/>
    </source>
</evidence>
<evidence type="ECO:0000256" key="14">
    <source>
        <dbReference type="PROSITE-ProRule" id="PRU00560"/>
    </source>
</evidence>
<dbReference type="InterPro" id="IPR038726">
    <property type="entry name" value="PDDEXK_AddAB-type"/>
</dbReference>
<feature type="binding site" evidence="14">
    <location>
        <begin position="26"/>
        <end position="33"/>
    </location>
    <ligand>
        <name>ATP</name>
        <dbReference type="ChEBI" id="CHEBI:30616"/>
    </ligand>
</feature>
<dbReference type="GO" id="GO:0000725">
    <property type="term" value="P:recombinational repair"/>
    <property type="evidence" value="ECO:0007669"/>
    <property type="project" value="TreeGrafter"/>
</dbReference>
<keyword evidence="7 14" id="KW-0067">ATP-binding</keyword>
<evidence type="ECO:0000256" key="9">
    <source>
        <dbReference type="ARBA" id="ARBA00023204"/>
    </source>
</evidence>
<keyword evidence="5 14" id="KW-0347">Helicase</keyword>
<keyword evidence="10" id="KW-0413">Isomerase</keyword>
<accession>A0A364Y1L1</accession>
<comment type="catalytic activity">
    <reaction evidence="11">
        <text>Couples ATP hydrolysis with the unwinding of duplex DNA by translocating in the 3'-5' direction.</text>
        <dbReference type="EC" id="5.6.2.4"/>
    </reaction>
</comment>
<dbReference type="EMBL" id="QMFY01000006">
    <property type="protein sequence ID" value="RAW00723.1"/>
    <property type="molecule type" value="Genomic_DNA"/>
</dbReference>
<organism evidence="17 18">
    <name type="scientific">Pseudochryseolinea flava</name>
    <dbReference type="NCBI Taxonomy" id="2059302"/>
    <lineage>
        <taxon>Bacteria</taxon>
        <taxon>Pseudomonadati</taxon>
        <taxon>Bacteroidota</taxon>
        <taxon>Cytophagia</taxon>
        <taxon>Cytophagales</taxon>
        <taxon>Fulvivirgaceae</taxon>
        <taxon>Pseudochryseolinea</taxon>
    </lineage>
</organism>
<dbReference type="Pfam" id="PF12705">
    <property type="entry name" value="PDDEXK_1"/>
    <property type="match status" value="1"/>
</dbReference>
<evidence type="ECO:0000256" key="3">
    <source>
        <dbReference type="ARBA" id="ARBA00022763"/>
    </source>
</evidence>
<dbReference type="InterPro" id="IPR000212">
    <property type="entry name" value="DNA_helicase_UvrD/REP"/>
</dbReference>
<comment type="catalytic activity">
    <reaction evidence="13">
        <text>ATP + H2O = ADP + phosphate + H(+)</text>
        <dbReference type="Rhea" id="RHEA:13065"/>
        <dbReference type="ChEBI" id="CHEBI:15377"/>
        <dbReference type="ChEBI" id="CHEBI:15378"/>
        <dbReference type="ChEBI" id="CHEBI:30616"/>
        <dbReference type="ChEBI" id="CHEBI:43474"/>
        <dbReference type="ChEBI" id="CHEBI:456216"/>
        <dbReference type="EC" id="5.6.2.4"/>
    </reaction>
</comment>
<dbReference type="Gene3D" id="3.90.320.10">
    <property type="match status" value="1"/>
</dbReference>
<dbReference type="AlphaFoldDB" id="A0A364Y1L1"/>
<reference evidence="17 18" key="1">
    <citation type="submission" date="2018-06" db="EMBL/GenBank/DDBJ databases">
        <title>Chryseolinea flavus sp. nov., a member of the phylum Bacteroidetes isolated from soil.</title>
        <authorList>
            <person name="Li Y."/>
            <person name="Wang J."/>
        </authorList>
    </citation>
    <scope>NUCLEOTIDE SEQUENCE [LARGE SCALE GENOMIC DNA]</scope>
    <source>
        <strain evidence="17 18">SDU1-6</strain>
    </source>
</reference>